<dbReference type="PANTHER" id="PTHR20858:SF17">
    <property type="entry name" value="HYDROXYMETHYLPYRIMIDINE_PHOSPHOMETHYLPYRIMIDINE KINASE THI20-RELATED"/>
    <property type="match status" value="1"/>
</dbReference>
<dbReference type="InterPro" id="IPR004399">
    <property type="entry name" value="HMP/HMP-P_kinase_dom"/>
</dbReference>
<dbReference type="EMBL" id="JAPFQL010000114">
    <property type="protein sequence ID" value="MDC5699159.1"/>
    <property type="molecule type" value="Genomic_DNA"/>
</dbReference>
<dbReference type="InterPro" id="IPR013749">
    <property type="entry name" value="PM/HMP-P_kinase-1"/>
</dbReference>
<dbReference type="Proteomes" id="UP001150259">
    <property type="component" value="Unassembled WGS sequence"/>
</dbReference>
<evidence type="ECO:0000256" key="4">
    <source>
        <dbReference type="ARBA" id="ARBA00004769"/>
    </source>
</evidence>
<dbReference type="CDD" id="cd01169">
    <property type="entry name" value="HMPP_kinase"/>
    <property type="match status" value="1"/>
</dbReference>
<keyword evidence="5" id="KW-0784">Thiamine biosynthesis</keyword>
<sequence>MNTPPVALTIAGSDSGGGAGIQADLTTFAALGVHGASAVTAITVQDTTGVHDIHPVPVGVVLAQIECVLRDLAPAAVKVGMLGRPELSEAVARVAAAGRLPRLVVDPVLVSTSGHSLAADGVVATLREQLLPHAHLVTPNTDEAAALLGTVPARSVDEQADHAGALLAFGSRAVVVTGGTVRTPDGTERVDVLAGPAGTVVFRSPEIATDNDHGTGCTFASAAAAFLARGHTTHDAVLSARGLVRHALRTSAPWRLGSGRGPVAHTRTTCFEATPDPTNAPHSQGAPR</sequence>
<gene>
    <name evidence="7" type="primary">thiD</name>
    <name evidence="7" type="ORF">OO014_18065</name>
</gene>
<proteinExistence type="predicted"/>
<evidence type="ECO:0000256" key="2">
    <source>
        <dbReference type="ARBA" id="ARBA00000565"/>
    </source>
</evidence>
<dbReference type="EC" id="2.7.4.7" evidence="7"/>
<dbReference type="InterPro" id="IPR029056">
    <property type="entry name" value="Ribokinase-like"/>
</dbReference>
<comment type="function">
    <text evidence="3">Catalyzes the phosphorylation of hydroxymethylpyrimidine phosphate (HMP-P) to HMP-PP, and of HMP to HMP-P.</text>
</comment>
<name>A0ABT5GM58_9MICO</name>
<evidence type="ECO:0000313" key="7">
    <source>
        <dbReference type="EMBL" id="MDC5699159.1"/>
    </source>
</evidence>
<organism evidence="7 8">
    <name type="scientific">Intrasporangium calvum</name>
    <dbReference type="NCBI Taxonomy" id="53358"/>
    <lineage>
        <taxon>Bacteria</taxon>
        <taxon>Bacillati</taxon>
        <taxon>Actinomycetota</taxon>
        <taxon>Actinomycetes</taxon>
        <taxon>Micrococcales</taxon>
        <taxon>Intrasporangiaceae</taxon>
        <taxon>Intrasporangium</taxon>
    </lineage>
</organism>
<evidence type="ECO:0000256" key="1">
    <source>
        <dbReference type="ARBA" id="ARBA00000151"/>
    </source>
</evidence>
<accession>A0ABT5GM58</accession>
<keyword evidence="7" id="KW-0418">Kinase</keyword>
<feature type="domain" description="Pyridoxamine kinase/Phosphomethylpyrimidine kinase" evidence="6">
    <location>
        <begin position="14"/>
        <end position="263"/>
    </location>
</feature>
<dbReference type="PANTHER" id="PTHR20858">
    <property type="entry name" value="PHOSPHOMETHYLPYRIMIDINE KINASE"/>
    <property type="match status" value="1"/>
</dbReference>
<evidence type="ECO:0000259" key="6">
    <source>
        <dbReference type="Pfam" id="PF08543"/>
    </source>
</evidence>
<dbReference type="Pfam" id="PF08543">
    <property type="entry name" value="Phos_pyr_kin"/>
    <property type="match status" value="1"/>
</dbReference>
<comment type="catalytic activity">
    <reaction evidence="1">
        <text>4-amino-5-hydroxymethyl-2-methylpyrimidine + ATP = 4-amino-2-methyl-5-(phosphooxymethyl)pyrimidine + ADP + H(+)</text>
        <dbReference type="Rhea" id="RHEA:23096"/>
        <dbReference type="ChEBI" id="CHEBI:15378"/>
        <dbReference type="ChEBI" id="CHEBI:16892"/>
        <dbReference type="ChEBI" id="CHEBI:30616"/>
        <dbReference type="ChEBI" id="CHEBI:58354"/>
        <dbReference type="ChEBI" id="CHEBI:456216"/>
        <dbReference type="EC" id="2.7.1.49"/>
    </reaction>
</comment>
<evidence type="ECO:0000256" key="3">
    <source>
        <dbReference type="ARBA" id="ARBA00003848"/>
    </source>
</evidence>
<comment type="pathway">
    <text evidence="4">Cofactor biosynthesis; thiamine diphosphate biosynthesis; 4-amino-2-methyl-5-diphosphomethylpyrimidine from 5-amino-1-(5-phospho-D-ribosyl)imidazole: step 3/3.</text>
</comment>
<dbReference type="SUPFAM" id="SSF53613">
    <property type="entry name" value="Ribokinase-like"/>
    <property type="match status" value="1"/>
</dbReference>
<dbReference type="EC" id="2.7.1.49" evidence="7"/>
<dbReference type="RefSeq" id="WP_272463718.1">
    <property type="nucleotide sequence ID" value="NZ_JAPFQL010000114.1"/>
</dbReference>
<evidence type="ECO:0000256" key="5">
    <source>
        <dbReference type="ARBA" id="ARBA00022977"/>
    </source>
</evidence>
<dbReference type="GO" id="GO:0008972">
    <property type="term" value="F:phosphomethylpyrimidine kinase activity"/>
    <property type="evidence" value="ECO:0007669"/>
    <property type="project" value="UniProtKB-EC"/>
</dbReference>
<dbReference type="Gene3D" id="3.40.1190.20">
    <property type="match status" value="1"/>
</dbReference>
<reference evidence="7 8" key="1">
    <citation type="submission" date="2022-11" db="EMBL/GenBank/DDBJ databases">
        <title>Anaerobic phenanthrene biodegradation by a DNRA strain PheN6.</title>
        <authorList>
            <person name="Zhang Z."/>
        </authorList>
    </citation>
    <scope>NUCLEOTIDE SEQUENCE [LARGE SCALE GENOMIC DNA]</scope>
    <source>
        <strain evidence="7 8">PheN6</strain>
    </source>
</reference>
<dbReference type="GO" id="GO:0008902">
    <property type="term" value="F:hydroxymethylpyrimidine kinase activity"/>
    <property type="evidence" value="ECO:0007669"/>
    <property type="project" value="UniProtKB-EC"/>
</dbReference>
<comment type="caution">
    <text evidence="7">The sequence shown here is derived from an EMBL/GenBank/DDBJ whole genome shotgun (WGS) entry which is preliminary data.</text>
</comment>
<keyword evidence="7" id="KW-0808">Transferase</keyword>
<dbReference type="NCBIfam" id="TIGR00097">
    <property type="entry name" value="HMP-P_kinase"/>
    <property type="match status" value="1"/>
</dbReference>
<evidence type="ECO:0000313" key="8">
    <source>
        <dbReference type="Proteomes" id="UP001150259"/>
    </source>
</evidence>
<comment type="catalytic activity">
    <reaction evidence="2">
        <text>4-amino-2-methyl-5-(phosphooxymethyl)pyrimidine + ATP = 4-amino-2-methyl-5-(diphosphooxymethyl)pyrimidine + ADP</text>
        <dbReference type="Rhea" id="RHEA:19893"/>
        <dbReference type="ChEBI" id="CHEBI:30616"/>
        <dbReference type="ChEBI" id="CHEBI:57841"/>
        <dbReference type="ChEBI" id="CHEBI:58354"/>
        <dbReference type="ChEBI" id="CHEBI:456216"/>
        <dbReference type="EC" id="2.7.4.7"/>
    </reaction>
</comment>
<keyword evidence="8" id="KW-1185">Reference proteome</keyword>
<protein>
    <submittedName>
        <fullName evidence="7">Bifunctional hydroxymethylpyrimidine kinase/phosphomethylpyrimidine kinase</fullName>
        <ecNumber evidence="7">2.7.1.49</ecNumber>
        <ecNumber evidence="7">2.7.4.7</ecNumber>
    </submittedName>
</protein>